<reference evidence="1" key="2">
    <citation type="submission" date="2020-11" db="EMBL/GenBank/DDBJ databases">
        <authorList>
            <consortium name="DOE Joint Genome Institute"/>
            <person name="Kuo A."/>
            <person name="Miyauchi S."/>
            <person name="Kiss E."/>
            <person name="Drula E."/>
            <person name="Kohler A."/>
            <person name="Sanchez-Garcia M."/>
            <person name="Andreopoulos B."/>
            <person name="Barry K.W."/>
            <person name="Bonito G."/>
            <person name="Buee M."/>
            <person name="Carver A."/>
            <person name="Chen C."/>
            <person name="Cichocki N."/>
            <person name="Clum A."/>
            <person name="Culley D."/>
            <person name="Crous P.W."/>
            <person name="Fauchery L."/>
            <person name="Girlanda M."/>
            <person name="Hayes R."/>
            <person name="Keri Z."/>
            <person name="Labutti K."/>
            <person name="Lipzen A."/>
            <person name="Lombard V."/>
            <person name="Magnuson J."/>
            <person name="Maillard F."/>
            <person name="Morin E."/>
            <person name="Murat C."/>
            <person name="Nolan M."/>
            <person name="Ohm R."/>
            <person name="Pangilinan J."/>
            <person name="Pereira M."/>
            <person name="Perotto S."/>
            <person name="Peter M."/>
            <person name="Riley R."/>
            <person name="Sitrit Y."/>
            <person name="Stielow B."/>
            <person name="Szollosi G."/>
            <person name="Zifcakova L."/>
            <person name="Stursova M."/>
            <person name="Spatafora J.W."/>
            <person name="Tedersoo L."/>
            <person name="Vaario L.-M."/>
            <person name="Yamada A."/>
            <person name="Yan M."/>
            <person name="Wang P."/>
            <person name="Xu J."/>
            <person name="Bruns T."/>
            <person name="Baldrian P."/>
            <person name="Vilgalys R."/>
            <person name="Henrissat B."/>
            <person name="Grigoriev I.V."/>
            <person name="Hibbett D."/>
            <person name="Nagy L.G."/>
            <person name="Martin F.M."/>
        </authorList>
    </citation>
    <scope>NUCLEOTIDE SEQUENCE</scope>
    <source>
        <strain evidence="1">UH-Tt-Lm1</strain>
    </source>
</reference>
<dbReference type="AlphaFoldDB" id="A0A9P6HMZ6"/>
<protein>
    <submittedName>
        <fullName evidence="1">Uncharacterized protein</fullName>
    </submittedName>
</protein>
<comment type="caution">
    <text evidence="1">The sequence shown here is derived from an EMBL/GenBank/DDBJ whole genome shotgun (WGS) entry which is preliminary data.</text>
</comment>
<feature type="non-terminal residue" evidence="1">
    <location>
        <position position="1"/>
    </location>
</feature>
<evidence type="ECO:0000313" key="2">
    <source>
        <dbReference type="Proteomes" id="UP000736335"/>
    </source>
</evidence>
<name>A0A9P6HMZ6_9AGAM</name>
<gene>
    <name evidence="1" type="ORF">BJ322DRAFT_998991</name>
</gene>
<reference evidence="1" key="1">
    <citation type="journal article" date="2020" name="Nat. Commun.">
        <title>Large-scale genome sequencing of mycorrhizal fungi provides insights into the early evolution of symbiotic traits.</title>
        <authorList>
            <person name="Miyauchi S."/>
            <person name="Kiss E."/>
            <person name="Kuo A."/>
            <person name="Drula E."/>
            <person name="Kohler A."/>
            <person name="Sanchez-Garcia M."/>
            <person name="Morin E."/>
            <person name="Andreopoulos B."/>
            <person name="Barry K.W."/>
            <person name="Bonito G."/>
            <person name="Buee M."/>
            <person name="Carver A."/>
            <person name="Chen C."/>
            <person name="Cichocki N."/>
            <person name="Clum A."/>
            <person name="Culley D."/>
            <person name="Crous P.W."/>
            <person name="Fauchery L."/>
            <person name="Girlanda M."/>
            <person name="Hayes R.D."/>
            <person name="Keri Z."/>
            <person name="LaButti K."/>
            <person name="Lipzen A."/>
            <person name="Lombard V."/>
            <person name="Magnuson J."/>
            <person name="Maillard F."/>
            <person name="Murat C."/>
            <person name="Nolan M."/>
            <person name="Ohm R.A."/>
            <person name="Pangilinan J."/>
            <person name="Pereira M.F."/>
            <person name="Perotto S."/>
            <person name="Peter M."/>
            <person name="Pfister S."/>
            <person name="Riley R."/>
            <person name="Sitrit Y."/>
            <person name="Stielow J.B."/>
            <person name="Szollosi G."/>
            <person name="Zifcakova L."/>
            <person name="Stursova M."/>
            <person name="Spatafora J.W."/>
            <person name="Tedersoo L."/>
            <person name="Vaario L.M."/>
            <person name="Yamada A."/>
            <person name="Yan M."/>
            <person name="Wang P."/>
            <person name="Xu J."/>
            <person name="Bruns T."/>
            <person name="Baldrian P."/>
            <person name="Vilgalys R."/>
            <person name="Dunand C."/>
            <person name="Henrissat B."/>
            <person name="Grigoriev I.V."/>
            <person name="Hibbett D."/>
            <person name="Nagy L.G."/>
            <person name="Martin F.M."/>
        </authorList>
    </citation>
    <scope>NUCLEOTIDE SEQUENCE</scope>
    <source>
        <strain evidence="1">UH-Tt-Lm1</strain>
    </source>
</reference>
<sequence length="249" mass="27848">DGTLTQKVTKADADAFDPLRQIPCTADDFKLHLAGTPAHPWNKAATAVFVQSFCAKFSQYGPEDTENHFKVHLATLIRKYKSQQSLNAKPGAVDEAKAQNRKNTRKASLFAGCMKTIRSIPELQRHESAVGSLGCAGMSSDETSTERGLRVYRIRKKRWRAAEVGTFLHAIDRVTEQTKNITTSRGSTKYHRLPGEKESQEGGIVSGLPINFYSPTWLANLRAHMKPVYDSLNIKHEVYPLVHDQIIQQ</sequence>
<proteinExistence type="predicted"/>
<dbReference type="OrthoDB" id="3271141at2759"/>
<keyword evidence="2" id="KW-1185">Reference proteome</keyword>
<organism evidence="1 2">
    <name type="scientific">Thelephora terrestris</name>
    <dbReference type="NCBI Taxonomy" id="56493"/>
    <lineage>
        <taxon>Eukaryota</taxon>
        <taxon>Fungi</taxon>
        <taxon>Dikarya</taxon>
        <taxon>Basidiomycota</taxon>
        <taxon>Agaricomycotina</taxon>
        <taxon>Agaricomycetes</taxon>
        <taxon>Thelephorales</taxon>
        <taxon>Thelephoraceae</taxon>
        <taxon>Thelephora</taxon>
    </lineage>
</organism>
<dbReference type="EMBL" id="WIUZ02000002">
    <property type="protein sequence ID" value="KAF9790750.1"/>
    <property type="molecule type" value="Genomic_DNA"/>
</dbReference>
<dbReference type="Proteomes" id="UP000736335">
    <property type="component" value="Unassembled WGS sequence"/>
</dbReference>
<evidence type="ECO:0000313" key="1">
    <source>
        <dbReference type="EMBL" id="KAF9790750.1"/>
    </source>
</evidence>
<accession>A0A9P6HMZ6</accession>